<evidence type="ECO:0000256" key="4">
    <source>
        <dbReference type="ARBA" id="ARBA00023180"/>
    </source>
</evidence>
<dbReference type="Pfam" id="PF25107">
    <property type="entry name" value="VWA7_N"/>
    <property type="match status" value="1"/>
</dbReference>
<dbReference type="InterPro" id="IPR056862">
    <property type="entry name" value="VWA7_N"/>
</dbReference>
<dbReference type="AlphaFoldDB" id="A0AAE1PEM9"/>
<evidence type="ECO:0000256" key="2">
    <source>
        <dbReference type="ARBA" id="ARBA00022525"/>
    </source>
</evidence>
<feature type="region of interest" description="Disordered" evidence="5">
    <location>
        <begin position="170"/>
        <end position="194"/>
    </location>
</feature>
<evidence type="ECO:0000256" key="6">
    <source>
        <dbReference type="SAM" id="Phobius"/>
    </source>
</evidence>
<evidence type="ECO:0000256" key="1">
    <source>
        <dbReference type="ARBA" id="ARBA00004613"/>
    </source>
</evidence>
<feature type="compositionally biased region" description="Basic and acidic residues" evidence="5">
    <location>
        <begin position="444"/>
        <end position="480"/>
    </location>
</feature>
<dbReference type="Gene3D" id="3.40.50.410">
    <property type="entry name" value="von Willebrand factor, type A domain"/>
    <property type="match status" value="1"/>
</dbReference>
<keyword evidence="2" id="KW-0964">Secreted</keyword>
<feature type="region of interest" description="Disordered" evidence="5">
    <location>
        <begin position="680"/>
        <end position="710"/>
    </location>
</feature>
<evidence type="ECO:0000259" key="7">
    <source>
        <dbReference type="Pfam" id="PF23560"/>
    </source>
</evidence>
<dbReference type="InterPro" id="IPR036465">
    <property type="entry name" value="vWFA_dom_sf"/>
</dbReference>
<feature type="compositionally biased region" description="Basic and acidic residues" evidence="5">
    <location>
        <begin position="174"/>
        <end position="192"/>
    </location>
</feature>
<dbReference type="PANTHER" id="PTHR14905">
    <property type="entry name" value="NG37"/>
    <property type="match status" value="1"/>
</dbReference>
<dbReference type="PANTHER" id="PTHR14905:SF7">
    <property type="entry name" value="VON WILLEBRAND FACTOR A DOMAIN-CONTAINING PROTEIN 7"/>
    <property type="match status" value="1"/>
</dbReference>
<evidence type="ECO:0000256" key="3">
    <source>
        <dbReference type="ARBA" id="ARBA00022729"/>
    </source>
</evidence>
<feature type="region of interest" description="Disordered" evidence="5">
    <location>
        <begin position="397"/>
        <end position="482"/>
    </location>
</feature>
<dbReference type="InterPro" id="IPR052577">
    <property type="entry name" value="VWA7"/>
</dbReference>
<keyword evidence="6" id="KW-0812">Transmembrane</keyword>
<evidence type="ECO:0000259" key="9">
    <source>
        <dbReference type="Pfam" id="PF25107"/>
    </source>
</evidence>
<feature type="domain" description="Hemicentin-1-like von Willebrand factor A" evidence="8">
    <location>
        <begin position="252"/>
        <end position="387"/>
    </location>
</feature>
<dbReference type="SUPFAM" id="SSF53300">
    <property type="entry name" value="vWA-like"/>
    <property type="match status" value="1"/>
</dbReference>
<dbReference type="Pfam" id="PF23560">
    <property type="entry name" value="GBD_Hemicentin"/>
    <property type="match status" value="1"/>
</dbReference>
<keyword evidence="6" id="KW-0472">Membrane</keyword>
<accession>A0AAE1PEM9</accession>
<dbReference type="InterPro" id="IPR056475">
    <property type="entry name" value="GBD_Hemicentin/VWA7"/>
</dbReference>
<evidence type="ECO:0000259" key="8">
    <source>
        <dbReference type="Pfam" id="PF25106"/>
    </source>
</evidence>
<dbReference type="Proteomes" id="UP001292094">
    <property type="component" value="Unassembled WGS sequence"/>
</dbReference>
<dbReference type="GO" id="GO:0005576">
    <property type="term" value="C:extracellular region"/>
    <property type="evidence" value="ECO:0007669"/>
    <property type="project" value="UniProtKB-SubCell"/>
</dbReference>
<gene>
    <name evidence="10" type="ORF">Pmani_022019</name>
</gene>
<organism evidence="10 11">
    <name type="scientific">Petrolisthes manimaculis</name>
    <dbReference type="NCBI Taxonomy" id="1843537"/>
    <lineage>
        <taxon>Eukaryota</taxon>
        <taxon>Metazoa</taxon>
        <taxon>Ecdysozoa</taxon>
        <taxon>Arthropoda</taxon>
        <taxon>Crustacea</taxon>
        <taxon>Multicrustacea</taxon>
        <taxon>Malacostraca</taxon>
        <taxon>Eumalacostraca</taxon>
        <taxon>Eucarida</taxon>
        <taxon>Decapoda</taxon>
        <taxon>Pleocyemata</taxon>
        <taxon>Anomura</taxon>
        <taxon>Galatheoidea</taxon>
        <taxon>Porcellanidae</taxon>
        <taxon>Petrolisthes</taxon>
    </lineage>
</organism>
<evidence type="ECO:0008006" key="12">
    <source>
        <dbReference type="Google" id="ProtNLM"/>
    </source>
</evidence>
<evidence type="ECO:0000313" key="10">
    <source>
        <dbReference type="EMBL" id="KAK4306131.1"/>
    </source>
</evidence>
<comment type="subcellular location">
    <subcellularLocation>
        <location evidence="1">Secreted</location>
    </subcellularLocation>
</comment>
<evidence type="ECO:0000313" key="11">
    <source>
        <dbReference type="Proteomes" id="UP001292094"/>
    </source>
</evidence>
<dbReference type="EMBL" id="JAWZYT010002174">
    <property type="protein sequence ID" value="KAK4306131.1"/>
    <property type="molecule type" value="Genomic_DNA"/>
</dbReference>
<feature type="compositionally biased region" description="Acidic residues" evidence="5">
    <location>
        <begin position="397"/>
        <end position="420"/>
    </location>
</feature>
<keyword evidence="3" id="KW-0732">Signal</keyword>
<dbReference type="InterPro" id="IPR056861">
    <property type="entry name" value="HMCN1-like_VWA"/>
</dbReference>
<proteinExistence type="predicted"/>
<feature type="domain" description="Hemicentin/VWA7 galactose-binding" evidence="7">
    <location>
        <begin position="531"/>
        <end position="615"/>
    </location>
</feature>
<keyword evidence="6" id="KW-1133">Transmembrane helix</keyword>
<dbReference type="CDD" id="cd00198">
    <property type="entry name" value="vWFA"/>
    <property type="match status" value="1"/>
</dbReference>
<feature type="transmembrane region" description="Helical" evidence="6">
    <location>
        <begin position="978"/>
        <end position="1001"/>
    </location>
</feature>
<sequence length="1024" mass="111147">MTLEEAYAEYYGSSASPRPFLHSLTTIVDATAEADAGVLGADPRYHFGNERFSESQEVLAGRWRRAMAAGTAGNQAATRHLLGLSLAAIQDFYSHTNWVELGNPTFNRDVGITGKDFFNVAGPRENTCSDCPEGADGEGSCRDNLLQEMVGGGTLTSGYSGEAIVNGQRVGKPRGVDKCSHGGPRDGSRVEGARGGINKDLPTACFSPHHHLHQQAAEMAVEASEYYLNLVRGSLGDASFLRLLALPPTSPAIVLVVDTTDSMGSQLEALRHSLARLAEGYDSLTHPPSQYILVPFNDPLYGPAIVSDRPHQLQQTLNQLRATGGGDEAEPVLSALSLALHHAPPQARLYLFTDATIKDPELYEAVLTLALEKDVMITPFITRPPHLGGIRGRFDLPEDMEEEEEEEEGNVPAEEEEEKVDEWSWGMPDLHNNTAGWNGAPNRNLRDPRAQVDRNRRQVDRNRRQVDRNRRQVDRSKRQVDSLSQYTQMAWRTGGQLVEATRDNLEEVTRILETGHHPQAVLWREGDIVSERRLQFPVDSLVEELTVALTGRLNTATLTSPSDTTFDLLAQTTTTDDKGFTVQVFTPYYVQVLISLQERGASEYGEWTLRVVPSVPPVNVLVTATTSLDLLPTLYTPDHSASQPSLQRVQGQAGIGTNTYLDLVLTGVDTAGLRRVEEGRLLGSSGSSSSGGGGGGGGGGGSQDSSILSLPTVSPRRNTYIRLPSRTLPSHPFSVAVEGVDGRGHRFRRESSGSGWESGDAHVSFPLGRDIWGPPGAQLRVPVTVYSSASFTTPVTLFLSAHDAIGIPVTLDKQRVTLGRNESVTVVATVSLDPQMSPSTQPTTTLTVTATPTQGRTARSLAYVSATPRVTDLTPPTCEVVSKTSCANHQTPDTCSTLRWTADLRFTDYETGIFSVNSVPKYDFPLFNTGQQVVRMSYLASCCDPKATITVRDAANNIAVCDIDNGGVAEVSKLSTGAIAGISVGVIVLVILLALLALILLRRRRRSRKESVTEVRRRRRMSVE</sequence>
<protein>
    <recommendedName>
        <fullName evidence="12">VWFA domain-containing protein</fullName>
    </recommendedName>
</protein>
<name>A0AAE1PEM9_9EUCA</name>
<feature type="compositionally biased region" description="Gly residues" evidence="5">
    <location>
        <begin position="689"/>
        <end position="702"/>
    </location>
</feature>
<dbReference type="GO" id="GO:0032991">
    <property type="term" value="C:protein-containing complex"/>
    <property type="evidence" value="ECO:0007669"/>
    <property type="project" value="UniProtKB-ARBA"/>
</dbReference>
<keyword evidence="11" id="KW-1185">Reference proteome</keyword>
<evidence type="ECO:0000256" key="5">
    <source>
        <dbReference type="SAM" id="MobiDB-lite"/>
    </source>
</evidence>
<feature type="domain" description="VWA7 N-terminal" evidence="9">
    <location>
        <begin position="2"/>
        <end position="241"/>
    </location>
</feature>
<dbReference type="Pfam" id="PF25106">
    <property type="entry name" value="VWA_4"/>
    <property type="match status" value="1"/>
</dbReference>
<comment type="caution">
    <text evidence="10">The sequence shown here is derived from an EMBL/GenBank/DDBJ whole genome shotgun (WGS) entry which is preliminary data.</text>
</comment>
<reference evidence="10" key="1">
    <citation type="submission" date="2023-11" db="EMBL/GenBank/DDBJ databases">
        <title>Genome assemblies of two species of porcelain crab, Petrolisthes cinctipes and Petrolisthes manimaculis (Anomura: Porcellanidae).</title>
        <authorList>
            <person name="Angst P."/>
        </authorList>
    </citation>
    <scope>NUCLEOTIDE SEQUENCE</scope>
    <source>
        <strain evidence="10">PB745_02</strain>
        <tissue evidence="10">Gill</tissue>
    </source>
</reference>
<keyword evidence="4" id="KW-0325">Glycoprotein</keyword>